<organism evidence="1 2">
    <name type="scientific">Physocladia obscura</name>
    <dbReference type="NCBI Taxonomy" id="109957"/>
    <lineage>
        <taxon>Eukaryota</taxon>
        <taxon>Fungi</taxon>
        <taxon>Fungi incertae sedis</taxon>
        <taxon>Chytridiomycota</taxon>
        <taxon>Chytridiomycota incertae sedis</taxon>
        <taxon>Chytridiomycetes</taxon>
        <taxon>Chytridiales</taxon>
        <taxon>Chytriomycetaceae</taxon>
        <taxon>Physocladia</taxon>
    </lineage>
</organism>
<gene>
    <name evidence="1" type="ORF">HK100_007923</name>
</gene>
<reference evidence="1" key="1">
    <citation type="submission" date="2020-05" db="EMBL/GenBank/DDBJ databases">
        <title>Phylogenomic resolution of chytrid fungi.</title>
        <authorList>
            <person name="Stajich J.E."/>
            <person name="Amses K."/>
            <person name="Simmons R."/>
            <person name="Seto K."/>
            <person name="Myers J."/>
            <person name="Bonds A."/>
            <person name="Quandt C.A."/>
            <person name="Barry K."/>
            <person name="Liu P."/>
            <person name="Grigoriev I."/>
            <person name="Longcore J.E."/>
            <person name="James T.Y."/>
        </authorList>
    </citation>
    <scope>NUCLEOTIDE SEQUENCE</scope>
    <source>
        <strain evidence="1">JEL0513</strain>
    </source>
</reference>
<sequence length="56" mass="6367">YALHSLPPVDTYKLSFITKPLVNVTAALRAQVVSDVFCRVHYQIQQISHGSQQELR</sequence>
<evidence type="ECO:0000313" key="2">
    <source>
        <dbReference type="Proteomes" id="UP001211907"/>
    </source>
</evidence>
<comment type="caution">
    <text evidence="1">The sequence shown here is derived from an EMBL/GenBank/DDBJ whole genome shotgun (WGS) entry which is preliminary data.</text>
</comment>
<dbReference type="AlphaFoldDB" id="A0AAD5SQ87"/>
<accession>A0AAD5SQ87</accession>
<evidence type="ECO:0000313" key="1">
    <source>
        <dbReference type="EMBL" id="KAJ3088872.1"/>
    </source>
</evidence>
<dbReference type="Proteomes" id="UP001211907">
    <property type="component" value="Unassembled WGS sequence"/>
</dbReference>
<dbReference type="EMBL" id="JADGJH010003775">
    <property type="protein sequence ID" value="KAJ3088872.1"/>
    <property type="molecule type" value="Genomic_DNA"/>
</dbReference>
<feature type="non-terminal residue" evidence="1">
    <location>
        <position position="1"/>
    </location>
</feature>
<name>A0AAD5SQ87_9FUNG</name>
<protein>
    <submittedName>
        <fullName evidence="1">Uncharacterized protein</fullName>
    </submittedName>
</protein>
<keyword evidence="2" id="KW-1185">Reference proteome</keyword>
<proteinExistence type="predicted"/>